<evidence type="ECO:0000256" key="8">
    <source>
        <dbReference type="ARBA" id="ARBA00022832"/>
    </source>
</evidence>
<dbReference type="PANTHER" id="PTHR11903">
    <property type="entry name" value="PROSTAGLANDIN G/H SYNTHASE"/>
    <property type="match status" value="1"/>
</dbReference>
<dbReference type="PANTHER" id="PTHR11903:SF11">
    <property type="entry name" value="ALPHA-DIOXYGENASE 1"/>
    <property type="match status" value="1"/>
</dbReference>
<evidence type="ECO:0000256" key="5">
    <source>
        <dbReference type="ARBA" id="ARBA00022723"/>
    </source>
</evidence>
<evidence type="ECO:0000256" key="9">
    <source>
        <dbReference type="ARBA" id="ARBA00022964"/>
    </source>
</evidence>
<keyword evidence="10" id="KW-0560">Oxidoreductase</keyword>
<keyword evidence="9" id="KW-0223">Dioxygenase</keyword>
<name>A0ABV3PVF0_9HYPH</name>
<dbReference type="GO" id="GO:0004601">
    <property type="term" value="F:peroxidase activity"/>
    <property type="evidence" value="ECO:0007669"/>
    <property type="project" value="UniProtKB-KW"/>
</dbReference>
<dbReference type="EMBL" id="JBFNQD010000016">
    <property type="protein sequence ID" value="MEW9309632.1"/>
    <property type="molecule type" value="Genomic_DNA"/>
</dbReference>
<dbReference type="Proteomes" id="UP001555786">
    <property type="component" value="Unassembled WGS sequence"/>
</dbReference>
<dbReference type="SUPFAM" id="SSF48113">
    <property type="entry name" value="Heme-dependent peroxidases"/>
    <property type="match status" value="1"/>
</dbReference>
<evidence type="ECO:0000256" key="11">
    <source>
        <dbReference type="ARBA" id="ARBA00023004"/>
    </source>
</evidence>
<evidence type="ECO:0000256" key="1">
    <source>
        <dbReference type="ARBA" id="ARBA00001913"/>
    </source>
</evidence>
<keyword evidence="13" id="KW-0275">Fatty acid biosynthesis</keyword>
<comment type="cofactor">
    <cofactor evidence="1">
        <name>Ca(2+)</name>
        <dbReference type="ChEBI" id="CHEBI:29108"/>
    </cofactor>
</comment>
<gene>
    <name evidence="14" type="ORF">ABXS05_29035</name>
</gene>
<evidence type="ECO:0000256" key="7">
    <source>
        <dbReference type="ARBA" id="ARBA00022821"/>
    </source>
</evidence>
<evidence type="ECO:0000256" key="13">
    <source>
        <dbReference type="ARBA" id="ARBA00023160"/>
    </source>
</evidence>
<dbReference type="Pfam" id="PF03098">
    <property type="entry name" value="An_peroxidase"/>
    <property type="match status" value="1"/>
</dbReference>
<keyword evidence="12" id="KW-0443">Lipid metabolism</keyword>
<accession>A0ABV3PVF0</accession>
<dbReference type="InterPro" id="IPR034815">
    <property type="entry name" value="A_dioxygenase"/>
</dbReference>
<keyword evidence="15" id="KW-1185">Reference proteome</keyword>
<comment type="caution">
    <text evidence="14">The sequence shown here is derived from an EMBL/GenBank/DDBJ whole genome shotgun (WGS) entry which is preliminary data.</text>
</comment>
<evidence type="ECO:0000256" key="12">
    <source>
        <dbReference type="ARBA" id="ARBA00023098"/>
    </source>
</evidence>
<keyword evidence="8" id="KW-0276">Fatty acid metabolism</keyword>
<organism evidence="14 15">
    <name type="scientific">Labrys neptuniae</name>
    <dbReference type="NCBI Taxonomy" id="376174"/>
    <lineage>
        <taxon>Bacteria</taxon>
        <taxon>Pseudomonadati</taxon>
        <taxon>Pseudomonadota</taxon>
        <taxon>Alphaproteobacteria</taxon>
        <taxon>Hyphomicrobiales</taxon>
        <taxon>Xanthobacteraceae</taxon>
        <taxon>Labrys</taxon>
    </lineage>
</organism>
<sequence>MSAIVDNTLILLARVTSRLKIWYLWPFPLSDAILLGLRGILRRNNLFDTETAPAQPALANGFDIQHFRTPDGSYNDLAQPWMGRAGTRFGRNVPLDKTYGEVAPTLYEPNPRLVSSRLLAREAFAPVPHLNVLAAAWIQFMVHDWLSHGPNLQENPHHFPVPEGDGWPTPSMKVRRTRSDVPSADQPGRPPTYTNVESHWWDASQIYGSCLERQLQIRTDPATNAVRPDGKIHLDEEGHLPVDTKAKQQGLELAGVNGNWWVGLSALHTLFAREHNAIVDRLRIDHPGETGEWLFQKARLVNAALLAKIHTVEWTPALMNSPAGRFAMRGNYFGLLGETFKNSHGRIGDGEILSGIPGSPKDHGGVPYAMTEEFAASYRLHSLLPDDFSFRRHEDDDALFECGLADVFADKTRAVYQKAGFLNVFYSLATAHPGALVLHNYPNALRRLDKRVDDHLFIDLAAVDILRDRERGVPRYCEFRRLIGAPAPRSFEELTNDPRWRQELSDVYGSVEQVDLLVGTLAESNASNGSPPGFGFSDTVFRIFILMASRRFKSDRFFTEDFRPEIYTPAGFRWVQDNSLRSVLERHLPELAPAFAVTRNVFFPWTEASR</sequence>
<dbReference type="CDD" id="cd09818">
    <property type="entry name" value="PIOX_like"/>
    <property type="match status" value="1"/>
</dbReference>
<dbReference type="RefSeq" id="WP_367626277.1">
    <property type="nucleotide sequence ID" value="NZ_JBFNQD010000016.1"/>
</dbReference>
<dbReference type="PRINTS" id="PR00457">
    <property type="entry name" value="ANPEROXIDASE"/>
</dbReference>
<keyword evidence="4" id="KW-0349">Heme</keyword>
<evidence type="ECO:0000256" key="6">
    <source>
        <dbReference type="ARBA" id="ARBA00022767"/>
    </source>
</evidence>
<evidence type="ECO:0000256" key="2">
    <source>
        <dbReference type="ARBA" id="ARBA00022516"/>
    </source>
</evidence>
<keyword evidence="11" id="KW-0408">Iron</keyword>
<keyword evidence="3 14" id="KW-0575">Peroxidase</keyword>
<dbReference type="InterPro" id="IPR050783">
    <property type="entry name" value="Oxylipin_biosynth_metab"/>
</dbReference>
<dbReference type="InterPro" id="IPR010255">
    <property type="entry name" value="Haem_peroxidase_sf"/>
</dbReference>
<dbReference type="InterPro" id="IPR037120">
    <property type="entry name" value="Haem_peroxidase_sf_animal"/>
</dbReference>
<dbReference type="Gene3D" id="1.10.640.10">
    <property type="entry name" value="Haem peroxidase domain superfamily, animal type"/>
    <property type="match status" value="1"/>
</dbReference>
<evidence type="ECO:0000256" key="3">
    <source>
        <dbReference type="ARBA" id="ARBA00022559"/>
    </source>
</evidence>
<keyword evidence="7" id="KW-0611">Plant defense</keyword>
<keyword evidence="2" id="KW-0444">Lipid biosynthesis</keyword>
<dbReference type="InterPro" id="IPR019791">
    <property type="entry name" value="Haem_peroxidase_animal"/>
</dbReference>
<dbReference type="PROSITE" id="PS50292">
    <property type="entry name" value="PEROXIDASE_3"/>
    <property type="match status" value="1"/>
</dbReference>
<evidence type="ECO:0000256" key="10">
    <source>
        <dbReference type="ARBA" id="ARBA00023002"/>
    </source>
</evidence>
<evidence type="ECO:0000256" key="4">
    <source>
        <dbReference type="ARBA" id="ARBA00022617"/>
    </source>
</evidence>
<keyword evidence="5" id="KW-0479">Metal-binding</keyword>
<reference evidence="14 15" key="1">
    <citation type="submission" date="2024-07" db="EMBL/GenBank/DDBJ databases">
        <title>Description of Labrys sedimenti sp. nov., isolated from a diclofenac-degrading enrichment culture.</title>
        <authorList>
            <person name="Tancsics A."/>
            <person name="Csepanyi A."/>
        </authorList>
    </citation>
    <scope>NUCLEOTIDE SEQUENCE [LARGE SCALE GENOMIC DNA]</scope>
    <source>
        <strain evidence="14 15">LMG 23578</strain>
    </source>
</reference>
<keyword evidence="6" id="KW-0925">Oxylipin biosynthesis</keyword>
<proteinExistence type="predicted"/>
<evidence type="ECO:0000313" key="15">
    <source>
        <dbReference type="Proteomes" id="UP001555786"/>
    </source>
</evidence>
<protein>
    <submittedName>
        <fullName evidence="14">Peroxidase family protein</fullName>
    </submittedName>
</protein>
<evidence type="ECO:0000313" key="14">
    <source>
        <dbReference type="EMBL" id="MEW9309632.1"/>
    </source>
</evidence>